<keyword evidence="5 18" id="KW-0349">Heme</keyword>
<protein>
    <recommendedName>
        <fullName evidence="3">cytochrome-c oxidase</fullName>
        <ecNumber evidence="3">7.1.1.9</ecNumber>
    </recommendedName>
    <alternativeName>
        <fullName evidence="16">Cytochrome aa3 subunit 2</fullName>
    </alternativeName>
</protein>
<dbReference type="EMBL" id="JBDXMX010000004">
    <property type="protein sequence ID" value="MEO9248248.1"/>
    <property type="molecule type" value="Genomic_DNA"/>
</dbReference>
<feature type="domain" description="Cytochrome c" evidence="22">
    <location>
        <begin position="276"/>
        <end position="367"/>
    </location>
</feature>
<dbReference type="InterPro" id="IPR009056">
    <property type="entry name" value="Cyt_c-like_dom"/>
</dbReference>
<keyword evidence="6" id="KW-0679">Respiratory chain</keyword>
<keyword evidence="10" id="KW-0249">Electron transport</keyword>
<evidence type="ECO:0000256" key="12">
    <source>
        <dbReference type="ARBA" id="ARBA00023004"/>
    </source>
</evidence>
<gene>
    <name evidence="23" type="primary">coxB</name>
    <name evidence="23" type="ORF">ABDK96_11185</name>
</gene>
<evidence type="ECO:0000256" key="5">
    <source>
        <dbReference type="ARBA" id="ARBA00022617"/>
    </source>
</evidence>
<evidence type="ECO:0000256" key="3">
    <source>
        <dbReference type="ARBA" id="ARBA00012949"/>
    </source>
</evidence>
<evidence type="ECO:0000256" key="6">
    <source>
        <dbReference type="ARBA" id="ARBA00022660"/>
    </source>
</evidence>
<dbReference type="InterPro" id="IPR002429">
    <property type="entry name" value="CcO_II-like_C"/>
</dbReference>
<comment type="catalytic activity">
    <reaction evidence="17">
        <text>4 Fe(II)-[cytochrome c] + O2 + 8 H(+)(in) = 4 Fe(III)-[cytochrome c] + 2 H2O + 4 H(+)(out)</text>
        <dbReference type="Rhea" id="RHEA:11436"/>
        <dbReference type="Rhea" id="RHEA-COMP:10350"/>
        <dbReference type="Rhea" id="RHEA-COMP:14399"/>
        <dbReference type="ChEBI" id="CHEBI:15377"/>
        <dbReference type="ChEBI" id="CHEBI:15378"/>
        <dbReference type="ChEBI" id="CHEBI:15379"/>
        <dbReference type="ChEBI" id="CHEBI:29033"/>
        <dbReference type="ChEBI" id="CHEBI:29034"/>
        <dbReference type="EC" id="7.1.1.9"/>
    </reaction>
</comment>
<dbReference type="NCBIfam" id="TIGR02866">
    <property type="entry name" value="CoxB"/>
    <property type="match status" value="1"/>
</dbReference>
<dbReference type="Gene3D" id="1.10.287.90">
    <property type="match status" value="1"/>
</dbReference>
<keyword evidence="11 20" id="KW-1133">Transmembrane helix</keyword>
<feature type="compositionally biased region" description="Low complexity" evidence="19">
    <location>
        <begin position="246"/>
        <end position="257"/>
    </location>
</feature>
<keyword evidence="12 18" id="KW-0408">Iron</keyword>
<feature type="region of interest" description="Disordered" evidence="19">
    <location>
        <begin position="246"/>
        <end position="273"/>
    </location>
</feature>
<dbReference type="Proteomes" id="UP001484097">
    <property type="component" value="Unassembled WGS sequence"/>
</dbReference>
<organism evidence="23 24">
    <name type="scientific">Citricoccus nitrophenolicus</name>
    <dbReference type="NCBI Taxonomy" id="863575"/>
    <lineage>
        <taxon>Bacteria</taxon>
        <taxon>Bacillati</taxon>
        <taxon>Actinomycetota</taxon>
        <taxon>Actinomycetes</taxon>
        <taxon>Micrococcales</taxon>
        <taxon>Micrococcaceae</taxon>
        <taxon>Citricoccus</taxon>
    </lineage>
</organism>
<evidence type="ECO:0000256" key="13">
    <source>
        <dbReference type="ARBA" id="ARBA00023008"/>
    </source>
</evidence>
<dbReference type="Pfam" id="PF00116">
    <property type="entry name" value="COX2"/>
    <property type="match status" value="1"/>
</dbReference>
<keyword evidence="13" id="KW-0186">Copper</keyword>
<evidence type="ECO:0000256" key="7">
    <source>
        <dbReference type="ARBA" id="ARBA00022692"/>
    </source>
</evidence>
<dbReference type="SUPFAM" id="SSF49503">
    <property type="entry name" value="Cupredoxins"/>
    <property type="match status" value="1"/>
</dbReference>
<evidence type="ECO:0000256" key="19">
    <source>
        <dbReference type="SAM" id="MobiDB-lite"/>
    </source>
</evidence>
<dbReference type="SUPFAM" id="SSF46626">
    <property type="entry name" value="Cytochrome c"/>
    <property type="match status" value="1"/>
</dbReference>
<dbReference type="CDD" id="cd04213">
    <property type="entry name" value="CuRO_CcO_Caa3_II"/>
    <property type="match status" value="1"/>
</dbReference>
<comment type="subcellular location">
    <subcellularLocation>
        <location evidence="1">Membrane</location>
        <topology evidence="1">Multi-pass membrane protein</topology>
    </subcellularLocation>
</comment>
<evidence type="ECO:0000256" key="16">
    <source>
        <dbReference type="ARBA" id="ARBA00031399"/>
    </source>
</evidence>
<dbReference type="PROSITE" id="PS50857">
    <property type="entry name" value="COX2_CUA"/>
    <property type="match status" value="1"/>
</dbReference>
<evidence type="ECO:0000256" key="15">
    <source>
        <dbReference type="ARBA" id="ARBA00024688"/>
    </source>
</evidence>
<dbReference type="PANTHER" id="PTHR22888">
    <property type="entry name" value="CYTOCHROME C OXIDASE, SUBUNIT II"/>
    <property type="match status" value="1"/>
</dbReference>
<dbReference type="PANTHER" id="PTHR22888:SF9">
    <property type="entry name" value="CYTOCHROME C OXIDASE SUBUNIT 2"/>
    <property type="match status" value="1"/>
</dbReference>
<comment type="function">
    <text evidence="15">Subunits I and II form the functional core of the enzyme complex. Electrons originating in cytochrome c are transferred via heme a and Cu(A) to the binuclear center formed by heme a3 and Cu(B).</text>
</comment>
<evidence type="ECO:0000256" key="17">
    <source>
        <dbReference type="ARBA" id="ARBA00047816"/>
    </source>
</evidence>
<dbReference type="InterPro" id="IPR036257">
    <property type="entry name" value="Cyt_c_oxidase_su2_TM_sf"/>
</dbReference>
<proteinExistence type="inferred from homology"/>
<evidence type="ECO:0000256" key="2">
    <source>
        <dbReference type="ARBA" id="ARBA00007866"/>
    </source>
</evidence>
<evidence type="ECO:0000256" key="1">
    <source>
        <dbReference type="ARBA" id="ARBA00004141"/>
    </source>
</evidence>
<keyword evidence="24" id="KW-1185">Reference proteome</keyword>
<keyword evidence="14 20" id="KW-0472">Membrane</keyword>
<feature type="domain" description="Cytochrome oxidase subunit II copper A binding" evidence="21">
    <location>
        <begin position="133"/>
        <end position="245"/>
    </location>
</feature>
<evidence type="ECO:0000256" key="8">
    <source>
        <dbReference type="ARBA" id="ARBA00022723"/>
    </source>
</evidence>
<dbReference type="InterPro" id="IPR001505">
    <property type="entry name" value="Copper_CuA"/>
</dbReference>
<keyword evidence="7 20" id="KW-0812">Transmembrane</keyword>
<dbReference type="EC" id="7.1.1.9" evidence="3"/>
<dbReference type="RefSeq" id="WP_347920850.1">
    <property type="nucleotide sequence ID" value="NZ_JBDXMX010000004.1"/>
</dbReference>
<feature type="transmembrane region" description="Helical" evidence="20">
    <location>
        <begin position="52"/>
        <end position="73"/>
    </location>
</feature>
<keyword evidence="8 18" id="KW-0479">Metal-binding</keyword>
<evidence type="ECO:0000256" key="10">
    <source>
        <dbReference type="ARBA" id="ARBA00022982"/>
    </source>
</evidence>
<dbReference type="InterPro" id="IPR014222">
    <property type="entry name" value="Cyt_c_oxidase_su2"/>
</dbReference>
<name>A0ABV0IJA2_9MICC</name>
<evidence type="ECO:0000256" key="18">
    <source>
        <dbReference type="PROSITE-ProRule" id="PRU00433"/>
    </source>
</evidence>
<evidence type="ECO:0000313" key="23">
    <source>
        <dbReference type="EMBL" id="MEO9248248.1"/>
    </source>
</evidence>
<dbReference type="PROSITE" id="PS51007">
    <property type="entry name" value="CYTC"/>
    <property type="match status" value="1"/>
</dbReference>
<comment type="similarity">
    <text evidence="2">Belongs to the cytochrome c oxidase subunit 2 family.</text>
</comment>
<comment type="caution">
    <text evidence="23">The sequence shown here is derived from an EMBL/GenBank/DDBJ whole genome shotgun (WGS) entry which is preliminary data.</text>
</comment>
<evidence type="ECO:0000313" key="24">
    <source>
        <dbReference type="Proteomes" id="UP001484097"/>
    </source>
</evidence>
<dbReference type="InterPro" id="IPR034236">
    <property type="entry name" value="CuRO_CcO_Caa3_II"/>
</dbReference>
<feature type="compositionally biased region" description="Acidic residues" evidence="19">
    <location>
        <begin position="260"/>
        <end position="271"/>
    </location>
</feature>
<evidence type="ECO:0000256" key="11">
    <source>
        <dbReference type="ARBA" id="ARBA00022989"/>
    </source>
</evidence>
<feature type="transmembrane region" description="Helical" evidence="20">
    <location>
        <begin position="99"/>
        <end position="122"/>
    </location>
</feature>
<sequence length="367" mass="39248">MTGRQGVARRSHVLLAAGGTVLLGGCAAAEEQQSTLDPAGTSAQAIDVHWQTMLWVGAAVWVIVMAMMVATLVRRRRRKQDGGPESDGHRKGEGHRGPLFVALAGAVIPAVIIIGITAQSVWVLQETDPGQEVAGTTIAVTGHQYWWEVEYPEYGVVTANEIHIPTGERVKLELASTDVVHSVWVPELSGKTDMIPGRANSMWLETEEPGTYWGQCAEYCGMQHALMRFVVVAHEPAEFEGWLQAQAQPAAGPPAAALEDQPELDTDEAPAEQDPGLVAQGREVFMSSSCVYCHTISGTEAQGREGPDLTHLASRETLAAGTLPNNPGNLAAWVVDPQAIKPGNEMPGTDLAGLELQALLAYLESLE</sequence>
<dbReference type="PROSITE" id="PS00078">
    <property type="entry name" value="COX2"/>
    <property type="match status" value="1"/>
</dbReference>
<reference evidence="23 24" key="1">
    <citation type="submission" date="2024-05" db="EMBL/GenBank/DDBJ databases">
        <authorList>
            <person name="Yi C."/>
        </authorList>
    </citation>
    <scope>NUCLEOTIDE SEQUENCE [LARGE SCALE GENOMIC DNA]</scope>
    <source>
        <strain evidence="23 24">XS13</strain>
    </source>
</reference>
<dbReference type="PROSITE" id="PS51257">
    <property type="entry name" value="PROKAR_LIPOPROTEIN"/>
    <property type="match status" value="1"/>
</dbReference>
<evidence type="ECO:0000256" key="4">
    <source>
        <dbReference type="ARBA" id="ARBA00022448"/>
    </source>
</evidence>
<dbReference type="InterPro" id="IPR045187">
    <property type="entry name" value="CcO_II"/>
</dbReference>
<evidence type="ECO:0000256" key="14">
    <source>
        <dbReference type="ARBA" id="ARBA00023136"/>
    </source>
</evidence>
<evidence type="ECO:0000256" key="20">
    <source>
        <dbReference type="SAM" id="Phobius"/>
    </source>
</evidence>
<dbReference type="Pfam" id="PF00034">
    <property type="entry name" value="Cytochrom_C"/>
    <property type="match status" value="1"/>
</dbReference>
<dbReference type="Gene3D" id="2.60.40.420">
    <property type="entry name" value="Cupredoxins - blue copper proteins"/>
    <property type="match status" value="1"/>
</dbReference>
<dbReference type="SUPFAM" id="SSF81464">
    <property type="entry name" value="Cytochrome c oxidase subunit II-like, transmembrane region"/>
    <property type="match status" value="1"/>
</dbReference>
<evidence type="ECO:0000259" key="22">
    <source>
        <dbReference type="PROSITE" id="PS51007"/>
    </source>
</evidence>
<keyword evidence="9" id="KW-1278">Translocase</keyword>
<dbReference type="InterPro" id="IPR008972">
    <property type="entry name" value="Cupredoxin"/>
</dbReference>
<accession>A0ABV0IJA2</accession>
<evidence type="ECO:0000256" key="9">
    <source>
        <dbReference type="ARBA" id="ARBA00022967"/>
    </source>
</evidence>
<keyword evidence="4" id="KW-0813">Transport</keyword>
<evidence type="ECO:0000259" key="21">
    <source>
        <dbReference type="PROSITE" id="PS50857"/>
    </source>
</evidence>
<dbReference type="InterPro" id="IPR036909">
    <property type="entry name" value="Cyt_c-like_dom_sf"/>
</dbReference>